<organism evidence="2 3">
    <name type="scientific">Protopolystoma xenopodis</name>
    <dbReference type="NCBI Taxonomy" id="117903"/>
    <lineage>
        <taxon>Eukaryota</taxon>
        <taxon>Metazoa</taxon>
        <taxon>Spiralia</taxon>
        <taxon>Lophotrochozoa</taxon>
        <taxon>Platyhelminthes</taxon>
        <taxon>Monogenea</taxon>
        <taxon>Polyopisthocotylea</taxon>
        <taxon>Polystomatidea</taxon>
        <taxon>Polystomatidae</taxon>
        <taxon>Protopolystoma</taxon>
    </lineage>
</organism>
<protein>
    <submittedName>
        <fullName evidence="2">Uncharacterized protein</fullName>
    </submittedName>
</protein>
<proteinExistence type="predicted"/>
<reference evidence="2" key="1">
    <citation type="submission" date="2018-11" db="EMBL/GenBank/DDBJ databases">
        <authorList>
            <consortium name="Pathogen Informatics"/>
        </authorList>
    </citation>
    <scope>NUCLEOTIDE SEQUENCE</scope>
</reference>
<dbReference type="Proteomes" id="UP000784294">
    <property type="component" value="Unassembled WGS sequence"/>
</dbReference>
<dbReference type="AlphaFoldDB" id="A0A3S5CFR6"/>
<feature type="region of interest" description="Disordered" evidence="1">
    <location>
        <begin position="14"/>
        <end position="42"/>
    </location>
</feature>
<comment type="caution">
    <text evidence="2">The sequence shown here is derived from an EMBL/GenBank/DDBJ whole genome shotgun (WGS) entry which is preliminary data.</text>
</comment>
<feature type="compositionally biased region" description="Polar residues" evidence="1">
    <location>
        <begin position="30"/>
        <end position="42"/>
    </location>
</feature>
<accession>A0A3S5CFR6</accession>
<name>A0A3S5CFR6_9PLAT</name>
<evidence type="ECO:0000256" key="1">
    <source>
        <dbReference type="SAM" id="MobiDB-lite"/>
    </source>
</evidence>
<dbReference type="EMBL" id="CAAALY010032824">
    <property type="protein sequence ID" value="VEL17484.1"/>
    <property type="molecule type" value="Genomic_DNA"/>
</dbReference>
<keyword evidence="3" id="KW-1185">Reference proteome</keyword>
<gene>
    <name evidence="2" type="ORF">PXEA_LOCUS10924</name>
</gene>
<evidence type="ECO:0000313" key="2">
    <source>
        <dbReference type="EMBL" id="VEL17484.1"/>
    </source>
</evidence>
<evidence type="ECO:0000313" key="3">
    <source>
        <dbReference type="Proteomes" id="UP000784294"/>
    </source>
</evidence>
<sequence>MDQFTSVCCKHKRQALTSKPEDPRPGYPSSFPSNLQTPSPATSPGITLFSLTVTQHSASKKYDCLFENIPYSLSP</sequence>